<keyword evidence="2" id="KW-1185">Reference proteome</keyword>
<dbReference type="HOGENOM" id="CLU_2146813_0_0_1"/>
<protein>
    <submittedName>
        <fullName evidence="1">Uncharacterized protein</fullName>
    </submittedName>
</protein>
<dbReference type="EMBL" id="KN832997">
    <property type="protein sequence ID" value="KIM81694.1"/>
    <property type="molecule type" value="Genomic_DNA"/>
</dbReference>
<gene>
    <name evidence="1" type="ORF">PILCRDRAFT_486848</name>
</gene>
<dbReference type="Proteomes" id="UP000054166">
    <property type="component" value="Unassembled WGS sequence"/>
</dbReference>
<name>A0A0C3FPQ7_PILCF</name>
<organism evidence="1 2">
    <name type="scientific">Piloderma croceum (strain F 1598)</name>
    <dbReference type="NCBI Taxonomy" id="765440"/>
    <lineage>
        <taxon>Eukaryota</taxon>
        <taxon>Fungi</taxon>
        <taxon>Dikarya</taxon>
        <taxon>Basidiomycota</taxon>
        <taxon>Agaricomycotina</taxon>
        <taxon>Agaricomycetes</taxon>
        <taxon>Agaricomycetidae</taxon>
        <taxon>Atheliales</taxon>
        <taxon>Atheliaceae</taxon>
        <taxon>Piloderma</taxon>
    </lineage>
</organism>
<accession>A0A0C3FPQ7</accession>
<dbReference type="AlphaFoldDB" id="A0A0C3FPQ7"/>
<dbReference type="InParanoid" id="A0A0C3FPQ7"/>
<reference evidence="2" key="2">
    <citation type="submission" date="2015-01" db="EMBL/GenBank/DDBJ databases">
        <title>Evolutionary Origins and Diversification of the Mycorrhizal Mutualists.</title>
        <authorList>
            <consortium name="DOE Joint Genome Institute"/>
            <consortium name="Mycorrhizal Genomics Consortium"/>
            <person name="Kohler A."/>
            <person name="Kuo A."/>
            <person name="Nagy L.G."/>
            <person name="Floudas D."/>
            <person name="Copeland A."/>
            <person name="Barry K.W."/>
            <person name="Cichocki N."/>
            <person name="Veneault-Fourrey C."/>
            <person name="LaButti K."/>
            <person name="Lindquist E.A."/>
            <person name="Lipzen A."/>
            <person name="Lundell T."/>
            <person name="Morin E."/>
            <person name="Murat C."/>
            <person name="Riley R."/>
            <person name="Ohm R."/>
            <person name="Sun H."/>
            <person name="Tunlid A."/>
            <person name="Henrissat B."/>
            <person name="Grigoriev I.V."/>
            <person name="Hibbett D.S."/>
            <person name="Martin F."/>
        </authorList>
    </citation>
    <scope>NUCLEOTIDE SEQUENCE [LARGE SCALE GENOMIC DNA]</scope>
    <source>
        <strain evidence="2">F 1598</strain>
    </source>
</reference>
<proteinExistence type="predicted"/>
<evidence type="ECO:0000313" key="1">
    <source>
        <dbReference type="EMBL" id="KIM81694.1"/>
    </source>
</evidence>
<evidence type="ECO:0000313" key="2">
    <source>
        <dbReference type="Proteomes" id="UP000054166"/>
    </source>
</evidence>
<reference evidence="1 2" key="1">
    <citation type="submission" date="2014-04" db="EMBL/GenBank/DDBJ databases">
        <authorList>
            <consortium name="DOE Joint Genome Institute"/>
            <person name="Kuo A."/>
            <person name="Tarkka M."/>
            <person name="Buscot F."/>
            <person name="Kohler A."/>
            <person name="Nagy L.G."/>
            <person name="Floudas D."/>
            <person name="Copeland A."/>
            <person name="Barry K.W."/>
            <person name="Cichocki N."/>
            <person name="Veneault-Fourrey C."/>
            <person name="LaButti K."/>
            <person name="Lindquist E.A."/>
            <person name="Lipzen A."/>
            <person name="Lundell T."/>
            <person name="Morin E."/>
            <person name="Murat C."/>
            <person name="Sun H."/>
            <person name="Tunlid A."/>
            <person name="Henrissat B."/>
            <person name="Grigoriev I.V."/>
            <person name="Hibbett D.S."/>
            <person name="Martin F."/>
            <person name="Nordberg H.P."/>
            <person name="Cantor M.N."/>
            <person name="Hua S.X."/>
        </authorList>
    </citation>
    <scope>NUCLEOTIDE SEQUENCE [LARGE SCALE GENOMIC DNA]</scope>
    <source>
        <strain evidence="1 2">F 1598</strain>
    </source>
</reference>
<sequence>MRYNNKSAYIPTLRLGVCITRDPAPIPECLGVPGTITFAFDPEAVFTASASSAACLAVLCKVGTLANENGEAGGTYASRCFAISVSSSARFENSLSACRLNPRSSKFFSFTE</sequence>